<organism evidence="2 3">
    <name type="scientific">Castanea mollissima</name>
    <name type="common">Chinese chestnut</name>
    <dbReference type="NCBI Taxonomy" id="60419"/>
    <lineage>
        <taxon>Eukaryota</taxon>
        <taxon>Viridiplantae</taxon>
        <taxon>Streptophyta</taxon>
        <taxon>Embryophyta</taxon>
        <taxon>Tracheophyta</taxon>
        <taxon>Spermatophyta</taxon>
        <taxon>Magnoliopsida</taxon>
        <taxon>eudicotyledons</taxon>
        <taxon>Gunneridae</taxon>
        <taxon>Pentapetalae</taxon>
        <taxon>rosids</taxon>
        <taxon>fabids</taxon>
        <taxon>Fagales</taxon>
        <taxon>Fagaceae</taxon>
        <taxon>Castanea</taxon>
    </lineage>
</organism>
<dbReference type="EMBL" id="JRKL02000643">
    <property type="protein sequence ID" value="KAF3969486.1"/>
    <property type="molecule type" value="Genomic_DNA"/>
</dbReference>
<dbReference type="OrthoDB" id="64867at2759"/>
<dbReference type="GO" id="GO:0005768">
    <property type="term" value="C:endosome"/>
    <property type="evidence" value="ECO:0007669"/>
    <property type="project" value="TreeGrafter"/>
</dbReference>
<sequence>MSLDANEDAVVGALKQSLRQLETLGAQWAGLEDMLKEMKRKDDILPKLMTSTGSYEDLFRKEMSKYDRISDIAHNIEAQEQLLLQIQAQNDDFSAIFNLEDYKASRE</sequence>
<reference evidence="2" key="1">
    <citation type="submission" date="2020-03" db="EMBL/GenBank/DDBJ databases">
        <title>Castanea mollissima Vanexum genome sequencing.</title>
        <authorList>
            <person name="Staton M."/>
        </authorList>
    </citation>
    <scope>NUCLEOTIDE SEQUENCE</scope>
    <source>
        <tissue evidence="2">Leaf</tissue>
    </source>
</reference>
<protein>
    <recommendedName>
        <fullName evidence="1">ALIX V-shaped domain-containing protein</fullName>
    </recommendedName>
</protein>
<comment type="caution">
    <text evidence="2">The sequence shown here is derived from an EMBL/GenBank/DDBJ whole genome shotgun (WGS) entry which is preliminary data.</text>
</comment>
<dbReference type="PANTHER" id="PTHR23030">
    <property type="entry name" value="PCD6 INTERACTING PROTEIN-RELATED"/>
    <property type="match status" value="1"/>
</dbReference>
<evidence type="ECO:0000259" key="1">
    <source>
        <dbReference type="Pfam" id="PF13949"/>
    </source>
</evidence>
<feature type="domain" description="ALIX V-shaped" evidence="1">
    <location>
        <begin position="5"/>
        <end position="106"/>
    </location>
</feature>
<dbReference type="Gene3D" id="1.20.120.560">
    <property type="entry name" value="alix/aip1 in complex with the ypdl late domain"/>
    <property type="match status" value="1"/>
</dbReference>
<evidence type="ECO:0000313" key="3">
    <source>
        <dbReference type="Proteomes" id="UP000737018"/>
    </source>
</evidence>
<evidence type="ECO:0000313" key="2">
    <source>
        <dbReference type="EMBL" id="KAF3969486.1"/>
    </source>
</evidence>
<dbReference type="AlphaFoldDB" id="A0A8J4RAC0"/>
<name>A0A8J4RAC0_9ROSI</name>
<dbReference type="PANTHER" id="PTHR23030:SF30">
    <property type="entry name" value="TYROSINE-PROTEIN PHOSPHATASE NON-RECEPTOR TYPE 23"/>
    <property type="match status" value="1"/>
</dbReference>
<keyword evidence="3" id="KW-1185">Reference proteome</keyword>
<dbReference type="GO" id="GO:0043328">
    <property type="term" value="P:protein transport to vacuole involved in ubiquitin-dependent protein catabolic process via the multivesicular body sorting pathway"/>
    <property type="evidence" value="ECO:0007669"/>
    <property type="project" value="TreeGrafter"/>
</dbReference>
<dbReference type="Pfam" id="PF13949">
    <property type="entry name" value="ALIX_LYPXL_bnd"/>
    <property type="match status" value="1"/>
</dbReference>
<gene>
    <name evidence="2" type="ORF">CMV_006729</name>
</gene>
<dbReference type="Proteomes" id="UP000737018">
    <property type="component" value="Unassembled WGS sequence"/>
</dbReference>
<proteinExistence type="predicted"/>
<accession>A0A8J4RAC0</accession>
<dbReference type="InterPro" id="IPR025304">
    <property type="entry name" value="ALIX_V_dom"/>
</dbReference>